<dbReference type="PROSITE" id="PS51257">
    <property type="entry name" value="PROKAR_LIPOPROTEIN"/>
    <property type="match status" value="1"/>
</dbReference>
<dbReference type="Proteomes" id="UP000183461">
    <property type="component" value="Unassembled WGS sequence"/>
</dbReference>
<feature type="signal peptide" evidence="1">
    <location>
        <begin position="1"/>
        <end position="20"/>
    </location>
</feature>
<sequence length="269" mass="29603">MKKSIIITLAVTLCALTSCGKDNVSFPDAATSPADKPNAVAISAEITTELTSAKPSETTVTSVTNDTTIVSAETNNKEAQVTDTNTAQLENGTAENNTFSAGISNGNVYTSEFAGIKITIPENVHFLNSDDLNTHYIMPTRFMSEVEKETYFTGTLDASACYGEDMENVKYVDVWFFNTKLRYPDAPDITAAEFMQRNELSFSPDIEATDISAPETVELCGKSYIKASYTVFDQNHINYVRRINDDYIMSIRVSGFTPEDFESRLEAAN</sequence>
<protein>
    <recommendedName>
        <fullName evidence="4">Lipoprotein</fullName>
    </recommendedName>
</protein>
<organism evidence="2 3">
    <name type="scientific">Ruminococcus flavefaciens</name>
    <dbReference type="NCBI Taxonomy" id="1265"/>
    <lineage>
        <taxon>Bacteria</taxon>
        <taxon>Bacillati</taxon>
        <taxon>Bacillota</taxon>
        <taxon>Clostridia</taxon>
        <taxon>Eubacteriales</taxon>
        <taxon>Oscillospiraceae</taxon>
        <taxon>Ruminococcus</taxon>
    </lineage>
</organism>
<dbReference type="RefSeq" id="WP_072300969.1">
    <property type="nucleotide sequence ID" value="NZ_FPIP01000009.1"/>
</dbReference>
<accession>A0A1K1PKZ1</accession>
<proteinExistence type="predicted"/>
<gene>
    <name evidence="2" type="ORF">SAMN02910280_2774</name>
</gene>
<evidence type="ECO:0008006" key="4">
    <source>
        <dbReference type="Google" id="ProtNLM"/>
    </source>
</evidence>
<evidence type="ECO:0000313" key="2">
    <source>
        <dbReference type="EMBL" id="SFW47366.1"/>
    </source>
</evidence>
<evidence type="ECO:0000313" key="3">
    <source>
        <dbReference type="Proteomes" id="UP000183461"/>
    </source>
</evidence>
<feature type="chain" id="PRO_5012995669" description="Lipoprotein" evidence="1">
    <location>
        <begin position="21"/>
        <end position="269"/>
    </location>
</feature>
<dbReference type="EMBL" id="FPIP01000009">
    <property type="protein sequence ID" value="SFW47366.1"/>
    <property type="molecule type" value="Genomic_DNA"/>
</dbReference>
<dbReference type="AlphaFoldDB" id="A0A1K1PKZ1"/>
<reference evidence="2 3" key="1">
    <citation type="submission" date="2016-11" db="EMBL/GenBank/DDBJ databases">
        <authorList>
            <person name="Jaros S."/>
            <person name="Januszkiewicz K."/>
            <person name="Wedrychowicz H."/>
        </authorList>
    </citation>
    <scope>NUCLEOTIDE SEQUENCE [LARGE SCALE GENOMIC DNA]</scope>
    <source>
        <strain evidence="2 3">YL228</strain>
    </source>
</reference>
<name>A0A1K1PKZ1_RUMFL</name>
<keyword evidence="1" id="KW-0732">Signal</keyword>
<evidence type="ECO:0000256" key="1">
    <source>
        <dbReference type="SAM" id="SignalP"/>
    </source>
</evidence>